<comment type="caution">
    <text evidence="2">The sequence shown here is derived from an EMBL/GenBank/DDBJ whole genome shotgun (WGS) entry which is preliminary data.</text>
</comment>
<evidence type="ECO:0000313" key="3">
    <source>
        <dbReference type="Proteomes" id="UP000619486"/>
    </source>
</evidence>
<dbReference type="EMBL" id="BMQQ01000047">
    <property type="protein sequence ID" value="GGT64200.1"/>
    <property type="molecule type" value="Genomic_DNA"/>
</dbReference>
<name>A0A918LXM0_9ACTN</name>
<protein>
    <recommendedName>
        <fullName evidence="1">DSBA-like thioredoxin domain-containing protein</fullName>
    </recommendedName>
</protein>
<dbReference type="SUPFAM" id="SSF52833">
    <property type="entry name" value="Thioredoxin-like"/>
    <property type="match status" value="1"/>
</dbReference>
<sequence length="202" mass="22144">MTVRIDIWFDYICPYSLIARQVLARATAPARTGGLQVETVWHPLEVNPNCVEEAGEYPRGVWENAVRPLAERLGAKVPGPPGHPLRRARMAFFGYQYALEQDAATRYSDAVFHAYFHQWQDISDPVVLTALAAGCGLDPRAFRQALLSPRYTRLHIEADARARGVTGATMVPVVTIGTWRMDGVPTDDDLAGAITAQSAGPA</sequence>
<dbReference type="Proteomes" id="UP000619486">
    <property type="component" value="Unassembled WGS sequence"/>
</dbReference>
<dbReference type="PANTHER" id="PTHR13887:SF41">
    <property type="entry name" value="THIOREDOXIN SUPERFAMILY PROTEIN"/>
    <property type="match status" value="1"/>
</dbReference>
<feature type="domain" description="DSBA-like thioredoxin" evidence="1">
    <location>
        <begin position="5"/>
        <end position="189"/>
    </location>
</feature>
<dbReference type="Gene3D" id="3.40.30.10">
    <property type="entry name" value="Glutaredoxin"/>
    <property type="match status" value="1"/>
</dbReference>
<dbReference type="GO" id="GO:0016491">
    <property type="term" value="F:oxidoreductase activity"/>
    <property type="evidence" value="ECO:0007669"/>
    <property type="project" value="InterPro"/>
</dbReference>
<reference evidence="2" key="1">
    <citation type="journal article" date="2014" name="Int. J. Syst. Evol. Microbiol.">
        <title>Complete genome sequence of Corynebacterium casei LMG S-19264T (=DSM 44701T), isolated from a smear-ripened cheese.</title>
        <authorList>
            <consortium name="US DOE Joint Genome Institute (JGI-PGF)"/>
            <person name="Walter F."/>
            <person name="Albersmeier A."/>
            <person name="Kalinowski J."/>
            <person name="Ruckert C."/>
        </authorList>
    </citation>
    <scope>NUCLEOTIDE SEQUENCE</scope>
    <source>
        <strain evidence="2">JCM 3172</strain>
    </source>
</reference>
<accession>A0A918LXM0</accession>
<dbReference type="Pfam" id="PF01323">
    <property type="entry name" value="DSBA"/>
    <property type="match status" value="1"/>
</dbReference>
<dbReference type="PANTHER" id="PTHR13887">
    <property type="entry name" value="GLUTATHIONE S-TRANSFERASE KAPPA"/>
    <property type="match status" value="1"/>
</dbReference>
<organism evidence="2 3">
    <name type="scientific">Streptomyces purpureus</name>
    <dbReference type="NCBI Taxonomy" id="1951"/>
    <lineage>
        <taxon>Bacteria</taxon>
        <taxon>Bacillati</taxon>
        <taxon>Actinomycetota</taxon>
        <taxon>Actinomycetes</taxon>
        <taxon>Kitasatosporales</taxon>
        <taxon>Streptomycetaceae</taxon>
        <taxon>Streptomyces</taxon>
    </lineage>
</organism>
<dbReference type="InterPro" id="IPR001853">
    <property type="entry name" value="DSBA-like_thioredoxin_dom"/>
</dbReference>
<evidence type="ECO:0000259" key="1">
    <source>
        <dbReference type="Pfam" id="PF01323"/>
    </source>
</evidence>
<dbReference type="AlphaFoldDB" id="A0A918LXM0"/>
<dbReference type="InterPro" id="IPR036249">
    <property type="entry name" value="Thioredoxin-like_sf"/>
</dbReference>
<evidence type="ECO:0000313" key="2">
    <source>
        <dbReference type="EMBL" id="GGT64200.1"/>
    </source>
</evidence>
<reference evidence="2" key="2">
    <citation type="submission" date="2020-09" db="EMBL/GenBank/DDBJ databases">
        <authorList>
            <person name="Sun Q."/>
            <person name="Ohkuma M."/>
        </authorList>
    </citation>
    <scope>NUCLEOTIDE SEQUENCE</scope>
    <source>
        <strain evidence="2">JCM 3172</strain>
    </source>
</reference>
<keyword evidence="3" id="KW-1185">Reference proteome</keyword>
<gene>
    <name evidence="2" type="primary">ywbO</name>
    <name evidence="2" type="ORF">GCM10014713_66650</name>
</gene>
<proteinExistence type="predicted"/>
<dbReference type="RefSeq" id="WP_019891682.1">
    <property type="nucleotide sequence ID" value="NZ_BMQQ01000047.1"/>
</dbReference>